<evidence type="ECO:0000313" key="1">
    <source>
        <dbReference type="EMBL" id="QJA96525.1"/>
    </source>
</evidence>
<organism evidence="1">
    <name type="scientific">viral metagenome</name>
    <dbReference type="NCBI Taxonomy" id="1070528"/>
    <lineage>
        <taxon>unclassified sequences</taxon>
        <taxon>metagenomes</taxon>
        <taxon>organismal metagenomes</taxon>
    </lineage>
</organism>
<dbReference type="EMBL" id="MT143409">
    <property type="protein sequence ID" value="QJA96525.1"/>
    <property type="molecule type" value="Genomic_DNA"/>
</dbReference>
<sequence length="52" mass="6188">MKTKEQKKLEAKQRQIIYNSLTKEQKVEKLNNGKFVAKKERNKNGFPKLIIK</sequence>
<protein>
    <submittedName>
        <fullName evidence="1">Uncharacterized protein</fullName>
    </submittedName>
</protein>
<gene>
    <name evidence="1" type="ORF">MM415B08197_0003</name>
</gene>
<name>A0A6M3LVB6_9ZZZZ</name>
<dbReference type="AlphaFoldDB" id="A0A6M3LVB6"/>
<proteinExistence type="predicted"/>
<reference evidence="1" key="1">
    <citation type="submission" date="2020-03" db="EMBL/GenBank/DDBJ databases">
        <title>The deep terrestrial virosphere.</title>
        <authorList>
            <person name="Holmfeldt K."/>
            <person name="Nilsson E."/>
            <person name="Simone D."/>
            <person name="Lopez-Fernandez M."/>
            <person name="Wu X."/>
            <person name="de Brujin I."/>
            <person name="Lundin D."/>
            <person name="Andersson A."/>
            <person name="Bertilsson S."/>
            <person name="Dopson M."/>
        </authorList>
    </citation>
    <scope>NUCLEOTIDE SEQUENCE</scope>
    <source>
        <strain evidence="1">MM415B08197</strain>
    </source>
</reference>
<accession>A0A6M3LVB6</accession>